<dbReference type="EMBL" id="WIGO01000770">
    <property type="protein sequence ID" value="KAF6805078.1"/>
    <property type="molecule type" value="Genomic_DNA"/>
</dbReference>
<protein>
    <submittedName>
        <fullName evidence="1">Uncharacterized protein</fullName>
    </submittedName>
</protein>
<accession>A0A8H6J2E9</accession>
<sequence>MTLPAKESSAVFCLAKNRRKRLSLHITTSYTRNTVDLHPVTPRNGVIVNITNSGTQKRCDYRLATGRKRLSLHITTSYTRNMVDLHPVAPRNGVSVNITTPGTARKRISLRNI</sequence>
<keyword evidence="2" id="KW-1185">Reference proteome</keyword>
<comment type="caution">
    <text evidence="1">The sequence shown here is derived from an EMBL/GenBank/DDBJ whole genome shotgun (WGS) entry which is preliminary data.</text>
</comment>
<gene>
    <name evidence="1" type="ORF">CPLU01_16014</name>
</gene>
<dbReference type="AlphaFoldDB" id="A0A8H6J2E9"/>
<evidence type="ECO:0000313" key="2">
    <source>
        <dbReference type="Proteomes" id="UP000654918"/>
    </source>
</evidence>
<reference evidence="1" key="1">
    <citation type="journal article" date="2020" name="Phytopathology">
        <title>Genome Sequence Resources of Colletotrichum truncatum, C. plurivorum, C. musicola, and C. sojae: Four Species Pathogenic to Soybean (Glycine max).</title>
        <authorList>
            <person name="Rogerio F."/>
            <person name="Boufleur T.R."/>
            <person name="Ciampi-Guillardi M."/>
            <person name="Sukno S.A."/>
            <person name="Thon M.R."/>
            <person name="Massola Junior N.S."/>
            <person name="Baroncelli R."/>
        </authorList>
    </citation>
    <scope>NUCLEOTIDE SEQUENCE</scope>
    <source>
        <strain evidence="1">LFN00145</strain>
    </source>
</reference>
<evidence type="ECO:0000313" key="1">
    <source>
        <dbReference type="EMBL" id="KAF6805078.1"/>
    </source>
</evidence>
<organism evidence="1 2">
    <name type="scientific">Colletotrichum plurivorum</name>
    <dbReference type="NCBI Taxonomy" id="2175906"/>
    <lineage>
        <taxon>Eukaryota</taxon>
        <taxon>Fungi</taxon>
        <taxon>Dikarya</taxon>
        <taxon>Ascomycota</taxon>
        <taxon>Pezizomycotina</taxon>
        <taxon>Sordariomycetes</taxon>
        <taxon>Hypocreomycetidae</taxon>
        <taxon>Glomerellales</taxon>
        <taxon>Glomerellaceae</taxon>
        <taxon>Colletotrichum</taxon>
        <taxon>Colletotrichum orchidearum species complex</taxon>
    </lineage>
</organism>
<dbReference type="Proteomes" id="UP000654918">
    <property type="component" value="Unassembled WGS sequence"/>
</dbReference>
<name>A0A8H6J2E9_9PEZI</name>
<proteinExistence type="predicted"/>